<gene>
    <name evidence="2" type="ORF">QBC38DRAFT_462045</name>
</gene>
<sequence length="71" mass="7704">MSLSSGTGRDSFMAKDNTSVMLERYLQASATITERLAFSTTSMYSGASPNSDKKPLQPPQYTTSESDSNKT</sequence>
<proteinExistence type="predicted"/>
<dbReference type="EMBL" id="MU865614">
    <property type="protein sequence ID" value="KAK4220929.1"/>
    <property type="molecule type" value="Genomic_DNA"/>
</dbReference>
<evidence type="ECO:0000256" key="1">
    <source>
        <dbReference type="SAM" id="MobiDB-lite"/>
    </source>
</evidence>
<dbReference type="AlphaFoldDB" id="A0AAN7BEK6"/>
<evidence type="ECO:0000313" key="3">
    <source>
        <dbReference type="Proteomes" id="UP001301958"/>
    </source>
</evidence>
<comment type="caution">
    <text evidence="2">The sequence shown here is derived from an EMBL/GenBank/DDBJ whole genome shotgun (WGS) entry which is preliminary data.</text>
</comment>
<reference evidence="2" key="2">
    <citation type="submission" date="2023-05" db="EMBL/GenBank/DDBJ databases">
        <authorList>
            <consortium name="Lawrence Berkeley National Laboratory"/>
            <person name="Steindorff A."/>
            <person name="Hensen N."/>
            <person name="Bonometti L."/>
            <person name="Westerberg I."/>
            <person name="Brannstrom I.O."/>
            <person name="Guillou S."/>
            <person name="Cros-Aarteil S."/>
            <person name="Calhoun S."/>
            <person name="Haridas S."/>
            <person name="Kuo A."/>
            <person name="Mondo S."/>
            <person name="Pangilinan J."/>
            <person name="Riley R."/>
            <person name="Labutti K."/>
            <person name="Andreopoulos B."/>
            <person name="Lipzen A."/>
            <person name="Chen C."/>
            <person name="Yanf M."/>
            <person name="Daum C."/>
            <person name="Ng V."/>
            <person name="Clum A."/>
            <person name="Ohm R."/>
            <person name="Martin F."/>
            <person name="Silar P."/>
            <person name="Natvig D."/>
            <person name="Lalanne C."/>
            <person name="Gautier V."/>
            <person name="Ament-Velasquez S.L."/>
            <person name="Kruys A."/>
            <person name="Hutchinson M.I."/>
            <person name="Powell A.J."/>
            <person name="Barry K."/>
            <person name="Miller A.N."/>
            <person name="Grigoriev I.V."/>
            <person name="Debuchy R."/>
            <person name="Gladieux P."/>
            <person name="Thoren M.H."/>
            <person name="Johannesson H."/>
        </authorList>
    </citation>
    <scope>NUCLEOTIDE SEQUENCE</scope>
    <source>
        <strain evidence="2">CBS 990.96</strain>
    </source>
</reference>
<reference evidence="2" key="1">
    <citation type="journal article" date="2023" name="Mol. Phylogenet. Evol.">
        <title>Genome-scale phylogeny and comparative genomics of the fungal order Sordariales.</title>
        <authorList>
            <person name="Hensen N."/>
            <person name="Bonometti L."/>
            <person name="Westerberg I."/>
            <person name="Brannstrom I.O."/>
            <person name="Guillou S."/>
            <person name="Cros-Aarteil S."/>
            <person name="Calhoun S."/>
            <person name="Haridas S."/>
            <person name="Kuo A."/>
            <person name="Mondo S."/>
            <person name="Pangilinan J."/>
            <person name="Riley R."/>
            <person name="LaButti K."/>
            <person name="Andreopoulos B."/>
            <person name="Lipzen A."/>
            <person name="Chen C."/>
            <person name="Yan M."/>
            <person name="Daum C."/>
            <person name="Ng V."/>
            <person name="Clum A."/>
            <person name="Steindorff A."/>
            <person name="Ohm R.A."/>
            <person name="Martin F."/>
            <person name="Silar P."/>
            <person name="Natvig D.O."/>
            <person name="Lalanne C."/>
            <person name="Gautier V."/>
            <person name="Ament-Velasquez S.L."/>
            <person name="Kruys A."/>
            <person name="Hutchinson M.I."/>
            <person name="Powell A.J."/>
            <person name="Barry K."/>
            <person name="Miller A.N."/>
            <person name="Grigoriev I.V."/>
            <person name="Debuchy R."/>
            <person name="Gladieux P."/>
            <person name="Hiltunen Thoren M."/>
            <person name="Johannesson H."/>
        </authorList>
    </citation>
    <scope>NUCLEOTIDE SEQUENCE</scope>
    <source>
        <strain evidence="2">CBS 990.96</strain>
    </source>
</reference>
<name>A0AAN7BEK6_9PEZI</name>
<dbReference type="Proteomes" id="UP001301958">
    <property type="component" value="Unassembled WGS sequence"/>
</dbReference>
<evidence type="ECO:0000313" key="2">
    <source>
        <dbReference type="EMBL" id="KAK4220929.1"/>
    </source>
</evidence>
<feature type="compositionally biased region" description="Polar residues" evidence="1">
    <location>
        <begin position="59"/>
        <end position="71"/>
    </location>
</feature>
<organism evidence="2 3">
    <name type="scientific">Podospora fimiseda</name>
    <dbReference type="NCBI Taxonomy" id="252190"/>
    <lineage>
        <taxon>Eukaryota</taxon>
        <taxon>Fungi</taxon>
        <taxon>Dikarya</taxon>
        <taxon>Ascomycota</taxon>
        <taxon>Pezizomycotina</taxon>
        <taxon>Sordariomycetes</taxon>
        <taxon>Sordariomycetidae</taxon>
        <taxon>Sordariales</taxon>
        <taxon>Podosporaceae</taxon>
        <taxon>Podospora</taxon>
    </lineage>
</organism>
<accession>A0AAN7BEK6</accession>
<keyword evidence="3" id="KW-1185">Reference proteome</keyword>
<protein>
    <submittedName>
        <fullName evidence="2">Uncharacterized protein</fullName>
    </submittedName>
</protein>
<feature type="region of interest" description="Disordered" evidence="1">
    <location>
        <begin position="42"/>
        <end position="71"/>
    </location>
</feature>